<proteinExistence type="predicted"/>
<protein>
    <submittedName>
        <fullName evidence="2">Uncharacterized protein</fullName>
    </submittedName>
</protein>
<dbReference type="EMBL" id="PZQS01000003">
    <property type="protein sequence ID" value="PVD33716.1"/>
    <property type="molecule type" value="Genomic_DNA"/>
</dbReference>
<evidence type="ECO:0000256" key="1">
    <source>
        <dbReference type="SAM" id="MobiDB-lite"/>
    </source>
</evidence>
<name>A0A2T7PJV3_POMCA</name>
<feature type="region of interest" description="Disordered" evidence="1">
    <location>
        <begin position="215"/>
        <end position="241"/>
    </location>
</feature>
<sequence length="241" mass="27657">MDHFFNLAREAAPPRDAWLDTAHSSRSPVGGWAVDAEHCSTVEQRKNKQAYSCSHSKDPVEERRARHDNVGPRLKRESRFTVDVDGLKENLATMADGLETFQKRSCELGINSHHCALAHLDDVMMARDFLRSGYSPGKRSADLPEDLSSKLRELLDDLNHQMTEVTKLRRMLDDINTQPMETSKRTCQFRLGNHCLTEALDRAASQYYYLKSALSPGRRRRQAQDNDNKMKDNRQGSNRRR</sequence>
<comment type="caution">
    <text evidence="2">The sequence shown here is derived from an EMBL/GenBank/DDBJ whole genome shotgun (WGS) entry which is preliminary data.</text>
</comment>
<dbReference type="Proteomes" id="UP000245119">
    <property type="component" value="Linkage Group LG3"/>
</dbReference>
<dbReference type="AlphaFoldDB" id="A0A2T7PJV3"/>
<accession>A0A2T7PJV3</accession>
<evidence type="ECO:0000313" key="2">
    <source>
        <dbReference type="EMBL" id="PVD33716.1"/>
    </source>
</evidence>
<gene>
    <name evidence="2" type="ORF">C0Q70_04976</name>
</gene>
<feature type="compositionally biased region" description="Basic and acidic residues" evidence="1">
    <location>
        <begin position="222"/>
        <end position="234"/>
    </location>
</feature>
<reference evidence="2 3" key="1">
    <citation type="submission" date="2018-04" db="EMBL/GenBank/DDBJ databases">
        <title>The genome of golden apple snail Pomacea canaliculata provides insight into stress tolerance and invasive adaptation.</title>
        <authorList>
            <person name="Liu C."/>
            <person name="Liu B."/>
            <person name="Ren Y."/>
            <person name="Zhang Y."/>
            <person name="Wang H."/>
            <person name="Li S."/>
            <person name="Jiang F."/>
            <person name="Yin L."/>
            <person name="Zhang G."/>
            <person name="Qian W."/>
            <person name="Fan W."/>
        </authorList>
    </citation>
    <scope>NUCLEOTIDE SEQUENCE [LARGE SCALE GENOMIC DNA]</scope>
    <source>
        <strain evidence="2">SZHN2017</strain>
        <tissue evidence="2">Muscle</tissue>
    </source>
</reference>
<dbReference type="OrthoDB" id="6099668at2759"/>
<evidence type="ECO:0000313" key="3">
    <source>
        <dbReference type="Proteomes" id="UP000245119"/>
    </source>
</evidence>
<keyword evidence="3" id="KW-1185">Reference proteome</keyword>
<organism evidence="2 3">
    <name type="scientific">Pomacea canaliculata</name>
    <name type="common">Golden apple snail</name>
    <dbReference type="NCBI Taxonomy" id="400727"/>
    <lineage>
        <taxon>Eukaryota</taxon>
        <taxon>Metazoa</taxon>
        <taxon>Spiralia</taxon>
        <taxon>Lophotrochozoa</taxon>
        <taxon>Mollusca</taxon>
        <taxon>Gastropoda</taxon>
        <taxon>Caenogastropoda</taxon>
        <taxon>Architaenioglossa</taxon>
        <taxon>Ampullarioidea</taxon>
        <taxon>Ampullariidae</taxon>
        <taxon>Pomacea</taxon>
    </lineage>
</organism>